<organism evidence="2 3">
    <name type="scientific">Penicillium angulare</name>
    <dbReference type="NCBI Taxonomy" id="116970"/>
    <lineage>
        <taxon>Eukaryota</taxon>
        <taxon>Fungi</taxon>
        <taxon>Dikarya</taxon>
        <taxon>Ascomycota</taxon>
        <taxon>Pezizomycotina</taxon>
        <taxon>Eurotiomycetes</taxon>
        <taxon>Eurotiomycetidae</taxon>
        <taxon>Eurotiales</taxon>
        <taxon>Aspergillaceae</taxon>
        <taxon>Penicillium</taxon>
    </lineage>
</organism>
<reference evidence="2" key="1">
    <citation type="submission" date="2022-11" db="EMBL/GenBank/DDBJ databases">
        <authorList>
            <person name="Petersen C."/>
        </authorList>
    </citation>
    <scope>NUCLEOTIDE SEQUENCE</scope>
    <source>
        <strain evidence="2">IBT 30069</strain>
    </source>
</reference>
<dbReference type="GO" id="GO:0016747">
    <property type="term" value="F:acyltransferase activity, transferring groups other than amino-acyl groups"/>
    <property type="evidence" value="ECO:0007669"/>
    <property type="project" value="InterPro"/>
</dbReference>
<dbReference type="Pfam" id="PF00583">
    <property type="entry name" value="Acetyltransf_1"/>
    <property type="match status" value="1"/>
</dbReference>
<gene>
    <name evidence="2" type="ORF">N7456_002628</name>
</gene>
<dbReference type="SUPFAM" id="SSF55729">
    <property type="entry name" value="Acyl-CoA N-acyltransferases (Nat)"/>
    <property type="match status" value="1"/>
</dbReference>
<dbReference type="AlphaFoldDB" id="A0A9W9G8U8"/>
<dbReference type="InterPro" id="IPR000182">
    <property type="entry name" value="GNAT_dom"/>
</dbReference>
<dbReference type="OrthoDB" id="10354539at2759"/>
<protein>
    <recommendedName>
        <fullName evidence="1">N-acetyltransferase domain-containing protein</fullName>
    </recommendedName>
</protein>
<feature type="domain" description="N-acetyltransferase" evidence="1">
    <location>
        <begin position="149"/>
        <end position="293"/>
    </location>
</feature>
<dbReference type="InterPro" id="IPR016181">
    <property type="entry name" value="Acyl_CoA_acyltransferase"/>
</dbReference>
<accession>A0A9W9G8U8</accession>
<keyword evidence="3" id="KW-1185">Reference proteome</keyword>
<dbReference type="PROSITE" id="PS51186">
    <property type="entry name" value="GNAT"/>
    <property type="match status" value="1"/>
</dbReference>
<evidence type="ECO:0000259" key="1">
    <source>
        <dbReference type="PROSITE" id="PS51186"/>
    </source>
</evidence>
<dbReference type="EMBL" id="JAPQKH010000002">
    <property type="protein sequence ID" value="KAJ5114094.1"/>
    <property type="molecule type" value="Genomic_DNA"/>
</dbReference>
<dbReference type="Gene3D" id="3.40.630.30">
    <property type="match status" value="1"/>
</dbReference>
<proteinExistence type="predicted"/>
<reference evidence="2" key="2">
    <citation type="journal article" date="2023" name="IMA Fungus">
        <title>Comparative genomic study of the Penicillium genus elucidates a diverse pangenome and 15 lateral gene transfer events.</title>
        <authorList>
            <person name="Petersen C."/>
            <person name="Sorensen T."/>
            <person name="Nielsen M.R."/>
            <person name="Sondergaard T.E."/>
            <person name="Sorensen J.L."/>
            <person name="Fitzpatrick D.A."/>
            <person name="Frisvad J.C."/>
            <person name="Nielsen K.L."/>
        </authorList>
    </citation>
    <scope>NUCLEOTIDE SEQUENCE</scope>
    <source>
        <strain evidence="2">IBT 30069</strain>
    </source>
</reference>
<sequence>MLHPTAKHEHTGDTRLQTTVERAERSMIYGLTEAARRLHPDGQVATLLLQSGGAAIFAPDSTDYRMKFAFLTRNGLSEQNMRVLENAYVFCDGPVSLFIPTLAPSETFDRLRSRGFSSQGLINVLIGSLNDIMATQPAQLKPSSIVDDMMIAQATPDDYSAFIEYHGGSGDGTSSERLKVTAQIATQISNTTIFLAKLDGRIVAATTVTLLEAASNEVAAYTALTSTLAECRGKGVSTALKRFVHDWLKERGCRWVFAHVEADNSNRRVLEKLGYKVAFTHAVYVKSSGSESC</sequence>
<dbReference type="Proteomes" id="UP001149165">
    <property type="component" value="Unassembled WGS sequence"/>
</dbReference>
<dbReference type="CDD" id="cd04301">
    <property type="entry name" value="NAT_SF"/>
    <property type="match status" value="1"/>
</dbReference>
<comment type="caution">
    <text evidence="2">The sequence shown here is derived from an EMBL/GenBank/DDBJ whole genome shotgun (WGS) entry which is preliminary data.</text>
</comment>
<name>A0A9W9G8U8_9EURO</name>
<evidence type="ECO:0000313" key="3">
    <source>
        <dbReference type="Proteomes" id="UP001149165"/>
    </source>
</evidence>
<evidence type="ECO:0000313" key="2">
    <source>
        <dbReference type="EMBL" id="KAJ5114094.1"/>
    </source>
</evidence>